<dbReference type="PANTHER" id="PTHR18916">
    <property type="entry name" value="DYNACTIN 1-RELATED MICROTUBULE-BINDING"/>
    <property type="match status" value="1"/>
</dbReference>
<dbReference type="GO" id="GO:0005634">
    <property type="term" value="C:nucleus"/>
    <property type="evidence" value="ECO:0007669"/>
    <property type="project" value="TreeGrafter"/>
</dbReference>
<dbReference type="PROSITE" id="PS50245">
    <property type="entry name" value="CAP_GLY_2"/>
    <property type="match status" value="1"/>
</dbReference>
<dbReference type="GO" id="GO:0051010">
    <property type="term" value="F:microtubule plus-end binding"/>
    <property type="evidence" value="ECO:0007669"/>
    <property type="project" value="TreeGrafter"/>
</dbReference>
<dbReference type="Pfam" id="PF01302">
    <property type="entry name" value="CAP_GLY"/>
    <property type="match status" value="1"/>
</dbReference>
<dbReference type="InterPro" id="IPR000938">
    <property type="entry name" value="CAP-Gly_domain"/>
</dbReference>
<keyword evidence="3" id="KW-0143">Chaperone</keyword>
<dbReference type="GO" id="GO:0007021">
    <property type="term" value="P:tubulin complex assembly"/>
    <property type="evidence" value="ECO:0007669"/>
    <property type="project" value="InterPro"/>
</dbReference>
<dbReference type="InterPro" id="IPR045172">
    <property type="entry name" value="TBCB_Ubl"/>
</dbReference>
<protein>
    <recommendedName>
        <fullName evidence="5">CAP-Gly domain-containing protein</fullName>
    </recommendedName>
</protein>
<reference evidence="6 7" key="1">
    <citation type="submission" date="2019-09" db="EMBL/GenBank/DDBJ databases">
        <authorList>
            <person name="Brejova B."/>
        </authorList>
    </citation>
    <scope>NUCLEOTIDE SEQUENCE [LARGE SCALE GENOMIC DNA]</scope>
</reference>
<keyword evidence="2" id="KW-0963">Cytoplasm</keyword>
<dbReference type="Gene3D" id="2.30.30.190">
    <property type="entry name" value="CAP Gly-rich-like domain"/>
    <property type="match status" value="1"/>
</dbReference>
<comment type="subcellular location">
    <subcellularLocation>
        <location evidence="1">Cytoplasm</location>
    </subcellularLocation>
</comment>
<sequence length="253" mass="28481">MTEIPLFVTSENTSSERRINPSWTIKNLRVRLETITGIPPANQQIQLYGASKISKPIIISAADEDTTTLEGFSLEKYGRINVDDTRPLSNRPNFTDTTNVEFYTMPNSVYEKRTDSVLAWKKQNHLGRFAEENSGDEANGLTKQQEQEKLELLSIATRGIKVGARCIVINPVEPNGPERRGTVRYIGKIPEIKSTQINYWVGVEYDEPLGKNDGSLEGTRYFDAKKGCGSFVKPEIVQIGDYPEENLFSDDEI</sequence>
<dbReference type="SUPFAM" id="SSF74924">
    <property type="entry name" value="Cap-Gly domain"/>
    <property type="match status" value="1"/>
</dbReference>
<proteinExistence type="inferred from homology"/>
<comment type="similarity">
    <text evidence="4">Belongs to the TBCB family.</text>
</comment>
<gene>
    <name evidence="6" type="ORF">SAPINGB_P003728</name>
</gene>
<dbReference type="GO" id="GO:0005938">
    <property type="term" value="C:cell cortex"/>
    <property type="evidence" value="ECO:0007669"/>
    <property type="project" value="TreeGrafter"/>
</dbReference>
<dbReference type="InterPro" id="IPR029071">
    <property type="entry name" value="Ubiquitin-like_domsf"/>
</dbReference>
<dbReference type="OrthoDB" id="5295208at2759"/>
<dbReference type="Gene3D" id="3.10.20.90">
    <property type="entry name" value="Phosphatidylinositol 3-kinase Catalytic Subunit, Chain A, domain 1"/>
    <property type="match status" value="1"/>
</dbReference>
<name>A0A5E8BYA9_9ASCO</name>
<evidence type="ECO:0000256" key="4">
    <source>
        <dbReference type="ARBA" id="ARBA00025779"/>
    </source>
</evidence>
<evidence type="ECO:0000256" key="3">
    <source>
        <dbReference type="ARBA" id="ARBA00023186"/>
    </source>
</evidence>
<dbReference type="InterPro" id="IPR000626">
    <property type="entry name" value="Ubiquitin-like_dom"/>
</dbReference>
<dbReference type="InterPro" id="IPR036859">
    <property type="entry name" value="CAP-Gly_dom_sf"/>
</dbReference>
<dbReference type="Proteomes" id="UP000398389">
    <property type="component" value="Unassembled WGS sequence"/>
</dbReference>
<organism evidence="6 7">
    <name type="scientific">Magnusiomyces paraingens</name>
    <dbReference type="NCBI Taxonomy" id="2606893"/>
    <lineage>
        <taxon>Eukaryota</taxon>
        <taxon>Fungi</taxon>
        <taxon>Dikarya</taxon>
        <taxon>Ascomycota</taxon>
        <taxon>Saccharomycotina</taxon>
        <taxon>Dipodascomycetes</taxon>
        <taxon>Dipodascales</taxon>
        <taxon>Dipodascaceae</taxon>
        <taxon>Magnusiomyces</taxon>
    </lineage>
</organism>
<dbReference type="SMART" id="SM01052">
    <property type="entry name" value="CAP_GLY"/>
    <property type="match status" value="1"/>
</dbReference>
<evidence type="ECO:0000313" key="7">
    <source>
        <dbReference type="Proteomes" id="UP000398389"/>
    </source>
</evidence>
<dbReference type="GO" id="GO:0007023">
    <property type="term" value="P:post-chaperonin tubulin folding pathway"/>
    <property type="evidence" value="ECO:0007669"/>
    <property type="project" value="InterPro"/>
</dbReference>
<dbReference type="PANTHER" id="PTHR18916:SF85">
    <property type="entry name" value="TUBULIN-FOLDING COFACTOR B"/>
    <property type="match status" value="1"/>
</dbReference>
<dbReference type="EMBL" id="CABVLU010000003">
    <property type="protein sequence ID" value="VVT53745.1"/>
    <property type="molecule type" value="Genomic_DNA"/>
</dbReference>
<evidence type="ECO:0000256" key="2">
    <source>
        <dbReference type="ARBA" id="ARBA00022490"/>
    </source>
</evidence>
<dbReference type="GO" id="GO:0035371">
    <property type="term" value="C:microtubule plus-end"/>
    <property type="evidence" value="ECO:0007669"/>
    <property type="project" value="TreeGrafter"/>
</dbReference>
<feature type="domain" description="CAP-Gly" evidence="5">
    <location>
        <begin position="199"/>
        <end position="233"/>
    </location>
</feature>
<dbReference type="SUPFAM" id="SSF54236">
    <property type="entry name" value="Ubiquitin-like"/>
    <property type="match status" value="1"/>
</dbReference>
<dbReference type="Pfam" id="PF14560">
    <property type="entry name" value="Ubiquitin_2"/>
    <property type="match status" value="1"/>
</dbReference>
<evidence type="ECO:0000256" key="1">
    <source>
        <dbReference type="ARBA" id="ARBA00004496"/>
    </source>
</evidence>
<dbReference type="GeneID" id="43582544"/>
<dbReference type="RefSeq" id="XP_031854335.1">
    <property type="nucleotide sequence ID" value="XM_031998444.1"/>
</dbReference>
<evidence type="ECO:0000259" key="5">
    <source>
        <dbReference type="PROSITE" id="PS50245"/>
    </source>
</evidence>
<dbReference type="GO" id="GO:0043014">
    <property type="term" value="F:alpha-tubulin binding"/>
    <property type="evidence" value="ECO:0007669"/>
    <property type="project" value="InterPro"/>
</dbReference>
<dbReference type="GO" id="GO:0031122">
    <property type="term" value="P:cytoplasmic microtubule organization"/>
    <property type="evidence" value="ECO:0007669"/>
    <property type="project" value="TreeGrafter"/>
</dbReference>
<keyword evidence="7" id="KW-1185">Reference proteome</keyword>
<evidence type="ECO:0000313" key="6">
    <source>
        <dbReference type="EMBL" id="VVT53745.1"/>
    </source>
</evidence>
<dbReference type="CDD" id="cd01789">
    <property type="entry name" value="Ubl_TBCB"/>
    <property type="match status" value="1"/>
</dbReference>
<accession>A0A5E8BYA9</accession>
<dbReference type="AlphaFoldDB" id="A0A5E8BYA9"/>